<evidence type="ECO:0000313" key="10">
    <source>
        <dbReference type="Proteomes" id="UP000531561"/>
    </source>
</evidence>
<evidence type="ECO:0000256" key="7">
    <source>
        <dbReference type="SAM" id="Phobius"/>
    </source>
</evidence>
<dbReference type="Proteomes" id="UP000531561">
    <property type="component" value="Unassembled WGS sequence"/>
</dbReference>
<feature type="transmembrane region" description="Helical" evidence="7">
    <location>
        <begin position="360"/>
        <end position="378"/>
    </location>
</feature>
<keyword evidence="4 7" id="KW-1133">Transmembrane helix</keyword>
<evidence type="ECO:0000256" key="1">
    <source>
        <dbReference type="ARBA" id="ARBA00004141"/>
    </source>
</evidence>
<dbReference type="PANTHER" id="PTHR43791:SF39">
    <property type="entry name" value="TRANSPORTER LIZ1_SEO1, PUTATIVE (AFU_ORTHOLOGUE AFUA_3G00980)-RELATED"/>
    <property type="match status" value="1"/>
</dbReference>
<dbReference type="GeneID" id="59258791"/>
<organism evidence="9 10">
    <name type="scientific">Botrytis fragariae</name>
    <dbReference type="NCBI Taxonomy" id="1964551"/>
    <lineage>
        <taxon>Eukaryota</taxon>
        <taxon>Fungi</taxon>
        <taxon>Dikarya</taxon>
        <taxon>Ascomycota</taxon>
        <taxon>Pezizomycotina</taxon>
        <taxon>Leotiomycetes</taxon>
        <taxon>Helotiales</taxon>
        <taxon>Sclerotiniaceae</taxon>
        <taxon>Botrytis</taxon>
    </lineage>
</organism>
<feature type="transmembrane region" description="Helical" evidence="7">
    <location>
        <begin position="268"/>
        <end position="292"/>
    </location>
</feature>
<feature type="transmembrane region" description="Helical" evidence="7">
    <location>
        <begin position="331"/>
        <end position="348"/>
    </location>
</feature>
<feature type="transmembrane region" description="Helical" evidence="7">
    <location>
        <begin position="390"/>
        <end position="412"/>
    </location>
</feature>
<dbReference type="Gene3D" id="1.20.1250.20">
    <property type="entry name" value="MFS general substrate transporter like domains"/>
    <property type="match status" value="1"/>
</dbReference>
<dbReference type="RefSeq" id="XP_037193633.1">
    <property type="nucleotide sequence ID" value="XM_037335099.1"/>
</dbReference>
<comment type="caution">
    <text evidence="9">The sequence shown here is derived from an EMBL/GenBank/DDBJ whole genome shotgun (WGS) entry which is preliminary data.</text>
</comment>
<dbReference type="EMBL" id="JABFCT010000007">
    <property type="protein sequence ID" value="KAF5874687.1"/>
    <property type="molecule type" value="Genomic_DNA"/>
</dbReference>
<feature type="transmembrane region" description="Helical" evidence="7">
    <location>
        <begin position="197"/>
        <end position="219"/>
    </location>
</feature>
<evidence type="ECO:0000256" key="3">
    <source>
        <dbReference type="ARBA" id="ARBA00022692"/>
    </source>
</evidence>
<feature type="transmembrane region" description="Helical" evidence="7">
    <location>
        <begin position="304"/>
        <end position="324"/>
    </location>
</feature>
<comment type="subcellular location">
    <subcellularLocation>
        <location evidence="1">Membrane</location>
        <topology evidence="1">Multi-pass membrane protein</topology>
    </subcellularLocation>
</comment>
<evidence type="ECO:0000256" key="2">
    <source>
        <dbReference type="ARBA" id="ARBA00022448"/>
    </source>
</evidence>
<dbReference type="FunFam" id="1.20.1250.20:FF:000065">
    <property type="entry name" value="Putative MFS pantothenate transporter"/>
    <property type="match status" value="1"/>
</dbReference>
<feature type="domain" description="Major facilitator superfamily (MFS) profile" evidence="8">
    <location>
        <begin position="37"/>
        <end position="449"/>
    </location>
</feature>
<keyword evidence="10" id="KW-1185">Reference proteome</keyword>
<dbReference type="OrthoDB" id="6132182at2759"/>
<evidence type="ECO:0000256" key="5">
    <source>
        <dbReference type="ARBA" id="ARBA00023136"/>
    </source>
</evidence>
<evidence type="ECO:0000313" key="9">
    <source>
        <dbReference type="EMBL" id="KAF5874687.1"/>
    </source>
</evidence>
<dbReference type="InterPro" id="IPR011701">
    <property type="entry name" value="MFS"/>
</dbReference>
<comment type="similarity">
    <text evidence="6">Belongs to the major facilitator superfamily. Allantoate permease family.</text>
</comment>
<dbReference type="AlphaFoldDB" id="A0A8H6AW73"/>
<dbReference type="PROSITE" id="PS50850">
    <property type="entry name" value="MFS"/>
    <property type="match status" value="1"/>
</dbReference>
<keyword evidence="2" id="KW-0813">Transport</keyword>
<feature type="transmembrane region" description="Helical" evidence="7">
    <location>
        <begin position="424"/>
        <end position="445"/>
    </location>
</feature>
<evidence type="ECO:0000256" key="4">
    <source>
        <dbReference type="ARBA" id="ARBA00022989"/>
    </source>
</evidence>
<dbReference type="GO" id="GO:0016020">
    <property type="term" value="C:membrane"/>
    <property type="evidence" value="ECO:0007669"/>
    <property type="project" value="UniProtKB-SubCell"/>
</dbReference>
<name>A0A8H6AW73_9HELO</name>
<feature type="transmembrane region" description="Helical" evidence="7">
    <location>
        <begin position="128"/>
        <end position="151"/>
    </location>
</feature>
<evidence type="ECO:0000256" key="6">
    <source>
        <dbReference type="ARBA" id="ARBA00037968"/>
    </source>
</evidence>
<protein>
    <submittedName>
        <fullName evidence="9">Putative pantothenate transporter liz1 protein</fullName>
    </submittedName>
</protein>
<dbReference type="SUPFAM" id="SSF103473">
    <property type="entry name" value="MFS general substrate transporter"/>
    <property type="match status" value="1"/>
</dbReference>
<dbReference type="InterPro" id="IPR020846">
    <property type="entry name" value="MFS_dom"/>
</dbReference>
<evidence type="ECO:0000259" key="8">
    <source>
        <dbReference type="PROSITE" id="PS50850"/>
    </source>
</evidence>
<keyword evidence="5 7" id="KW-0472">Membrane</keyword>
<feature type="transmembrane region" description="Helical" evidence="7">
    <location>
        <begin position="74"/>
        <end position="96"/>
    </location>
</feature>
<dbReference type="InterPro" id="IPR036259">
    <property type="entry name" value="MFS_trans_sf"/>
</dbReference>
<proteinExistence type="inferred from homology"/>
<dbReference type="Pfam" id="PF07690">
    <property type="entry name" value="MFS_1"/>
    <property type="match status" value="1"/>
</dbReference>
<dbReference type="PANTHER" id="PTHR43791">
    <property type="entry name" value="PERMEASE-RELATED"/>
    <property type="match status" value="1"/>
</dbReference>
<keyword evidence="3 7" id="KW-0812">Transmembrane</keyword>
<sequence>MSQVTAKQSFRSFIWDTDTHLKSVEERKLLRKLDAAILSIGCLGFFLKYLDQNNLTNAYVSGMQEDLKMFGNQYTYAGTFYTCAYAIMQIPSTLIIQKVRPSYWLGLMEIGWGTFTFAQAGMHSVPQLYTFRFLVGLFESSFFPCMLFILGSWYTKTELAKRIAIFHMTAPLGTAFSGYLQAAVYTNLNGRHGLAGWRWLYIVCGIMTLPVGFATIFLLPDTPHTTRAWYLTKNECALAIERVEKAGKAAPVPITWAKVRRMFTRWRWYALVLGYILYGTSCAASSYFAIWLKAEKFSVTSRNVIPSGASLISAFCVISWGFGADYSGSRFAFVIGPLSYGLIPNGILAVWPKSVKLKEFAFLTDGIQIMTAVFYTWANEICAGDSEERAIVLSSMNGLQYAVAAWLPIVIFPQTEAPTFRRGFLATFGFVIAALIAILLIQFLHTRELKQKAVMNHDDTEAINPEDILHIESGPIKGIESGEFREVPTAGAVVSQWNAMGDRECRLVTGSLRSQ</sequence>
<gene>
    <name evidence="9" type="ORF">Bfra_004702</name>
</gene>
<reference evidence="9 10" key="1">
    <citation type="journal article" date="2020" name="Phytopathology">
        <title>A high-quality genome resource of Botrytis fragariae, a new and rapidly spreading fungal pathogen causing strawberry gray mold in the U.S.A.</title>
        <authorList>
            <person name="Wu Y."/>
            <person name="Saski C.A."/>
            <person name="Schnabel G."/>
            <person name="Xiao S."/>
            <person name="Hu M."/>
        </authorList>
    </citation>
    <scope>NUCLEOTIDE SEQUENCE [LARGE SCALE GENOMIC DNA]</scope>
    <source>
        <strain evidence="9 10">BVB16</strain>
    </source>
</reference>
<dbReference type="GO" id="GO:0022857">
    <property type="term" value="F:transmembrane transporter activity"/>
    <property type="evidence" value="ECO:0007669"/>
    <property type="project" value="InterPro"/>
</dbReference>
<accession>A0A8H6AW73</accession>
<feature type="transmembrane region" description="Helical" evidence="7">
    <location>
        <begin position="163"/>
        <end position="185"/>
    </location>
</feature>